<dbReference type="Gene3D" id="1.20.1250.20">
    <property type="entry name" value="MFS general substrate transporter like domains"/>
    <property type="match status" value="2"/>
</dbReference>
<dbReference type="AlphaFoldDB" id="A0A2T4LW50"/>
<evidence type="ECO:0000256" key="4">
    <source>
        <dbReference type="ARBA" id="ARBA00022692"/>
    </source>
</evidence>
<feature type="transmembrane region" description="Helical" evidence="7">
    <location>
        <begin position="75"/>
        <end position="96"/>
    </location>
</feature>
<dbReference type="PROSITE" id="PS50850">
    <property type="entry name" value="MFS"/>
    <property type="match status" value="1"/>
</dbReference>
<feature type="transmembrane region" description="Helical" evidence="7">
    <location>
        <begin position="239"/>
        <end position="258"/>
    </location>
</feature>
<dbReference type="RefSeq" id="WP_107385723.1">
    <property type="nucleotide sequence ID" value="NZ_JABXXI010000004.1"/>
</dbReference>
<dbReference type="GO" id="GO:0005886">
    <property type="term" value="C:plasma membrane"/>
    <property type="evidence" value="ECO:0007669"/>
    <property type="project" value="UniProtKB-SubCell"/>
</dbReference>
<keyword evidence="3" id="KW-1003">Cell membrane</keyword>
<feature type="transmembrane region" description="Helical" evidence="7">
    <location>
        <begin position="45"/>
        <end position="63"/>
    </location>
</feature>
<evidence type="ECO:0000256" key="1">
    <source>
        <dbReference type="ARBA" id="ARBA00004651"/>
    </source>
</evidence>
<feature type="transmembrane region" description="Helical" evidence="7">
    <location>
        <begin position="161"/>
        <end position="179"/>
    </location>
</feature>
<feature type="transmembrane region" description="Helical" evidence="7">
    <location>
        <begin position="265"/>
        <end position="283"/>
    </location>
</feature>
<evidence type="ECO:0000256" key="6">
    <source>
        <dbReference type="ARBA" id="ARBA00023136"/>
    </source>
</evidence>
<dbReference type="InterPro" id="IPR050189">
    <property type="entry name" value="MFS_Efflux_Transporters"/>
</dbReference>
<evidence type="ECO:0000259" key="8">
    <source>
        <dbReference type="PROSITE" id="PS50850"/>
    </source>
</evidence>
<evidence type="ECO:0000256" key="5">
    <source>
        <dbReference type="ARBA" id="ARBA00022989"/>
    </source>
</evidence>
<feature type="domain" description="Major facilitator superfamily (MFS) profile" evidence="8">
    <location>
        <begin position="5"/>
        <end position="375"/>
    </location>
</feature>
<comment type="subcellular location">
    <subcellularLocation>
        <location evidence="1">Cell membrane</location>
        <topology evidence="1">Multi-pass membrane protein</topology>
    </subcellularLocation>
</comment>
<dbReference type="InterPro" id="IPR020846">
    <property type="entry name" value="MFS_dom"/>
</dbReference>
<feature type="transmembrane region" description="Helical" evidence="7">
    <location>
        <begin position="289"/>
        <end position="311"/>
    </location>
</feature>
<feature type="transmembrane region" description="Helical" evidence="7">
    <location>
        <begin position="135"/>
        <end position="155"/>
    </location>
</feature>
<dbReference type="STRING" id="29382.BZ166_05910"/>
<dbReference type="Pfam" id="PF07690">
    <property type="entry name" value="MFS_1"/>
    <property type="match status" value="1"/>
</dbReference>
<name>A0A2T4LW50_9STAP</name>
<sequence>MKFSKLVFPGVAMIATTYGLGRFSFGLFLPEVTNDLHLSASQSGIISSLFYLSYCFTIVFSTLQTDKIGPKRMIILAGISVLIGLLGIGISTSAIILSIGVIFAGASTGLISPPYGYTISLWIKVHEQGKANTWINSGTSIGLMFTGITAMFTFIDWRQTYFIYAILALVVLVWNYLIIPSLKQNITIHTGSFNIRDISASTRIMTASILLGVSTATFWTFSKSFVQNTGNYSDFGLSLFWILIGLFGMIGGISGAIIDKRGLRYAFNLGVVALAIATIALAFTPKIWIIPFISASLFGLSYIFLTGVLLVWGIKIFVKNASLGIGIPFLMLAVGQVIGSSLAGLFIDMFNFMYTFIVYGLIGFIPLFIYPKVEVLESKLPDGDYSQLQQQNAEILNHESMNDTHDQYTHHQHY</sequence>
<keyword evidence="4 7" id="KW-0812">Transmembrane</keyword>
<dbReference type="SUPFAM" id="SSF103473">
    <property type="entry name" value="MFS general substrate transporter"/>
    <property type="match status" value="1"/>
</dbReference>
<dbReference type="EMBL" id="PYZR01000001">
    <property type="protein sequence ID" value="PTF67787.1"/>
    <property type="molecule type" value="Genomic_DNA"/>
</dbReference>
<feature type="transmembrane region" description="Helical" evidence="7">
    <location>
        <begin position="323"/>
        <end position="346"/>
    </location>
</feature>
<dbReference type="InterPro" id="IPR011701">
    <property type="entry name" value="MFS"/>
</dbReference>
<comment type="caution">
    <text evidence="9">The sequence shown here is derived from an EMBL/GenBank/DDBJ whole genome shotgun (WGS) entry which is preliminary data.</text>
</comment>
<dbReference type="GO" id="GO:0022857">
    <property type="term" value="F:transmembrane transporter activity"/>
    <property type="evidence" value="ECO:0007669"/>
    <property type="project" value="InterPro"/>
</dbReference>
<gene>
    <name evidence="9" type="ORF">BUY34_00050</name>
</gene>
<feature type="transmembrane region" description="Helical" evidence="7">
    <location>
        <begin position="200"/>
        <end position="219"/>
    </location>
</feature>
<keyword evidence="2" id="KW-0813">Transport</keyword>
<feature type="transmembrane region" description="Helical" evidence="7">
    <location>
        <begin position="352"/>
        <end position="370"/>
    </location>
</feature>
<keyword evidence="5 7" id="KW-1133">Transmembrane helix</keyword>
<evidence type="ECO:0000313" key="9">
    <source>
        <dbReference type="EMBL" id="PTF67787.1"/>
    </source>
</evidence>
<evidence type="ECO:0000256" key="3">
    <source>
        <dbReference type="ARBA" id="ARBA00022475"/>
    </source>
</evidence>
<evidence type="ECO:0000256" key="2">
    <source>
        <dbReference type="ARBA" id="ARBA00022448"/>
    </source>
</evidence>
<evidence type="ECO:0000256" key="7">
    <source>
        <dbReference type="SAM" id="Phobius"/>
    </source>
</evidence>
<organism evidence="9 10">
    <name type="scientific">Staphylococcus cohnii</name>
    <dbReference type="NCBI Taxonomy" id="29382"/>
    <lineage>
        <taxon>Bacteria</taxon>
        <taxon>Bacillati</taxon>
        <taxon>Bacillota</taxon>
        <taxon>Bacilli</taxon>
        <taxon>Bacillales</taxon>
        <taxon>Staphylococcaceae</taxon>
        <taxon>Staphylococcus</taxon>
        <taxon>Staphylococcus cohnii species complex</taxon>
    </lineage>
</organism>
<evidence type="ECO:0000313" key="10">
    <source>
        <dbReference type="Proteomes" id="UP000241208"/>
    </source>
</evidence>
<accession>A0A2T4LW50</accession>
<dbReference type="Proteomes" id="UP000241208">
    <property type="component" value="Unassembled WGS sequence"/>
</dbReference>
<dbReference type="PANTHER" id="PTHR43124">
    <property type="entry name" value="PURINE EFFLUX PUMP PBUE"/>
    <property type="match status" value="1"/>
</dbReference>
<feature type="transmembrane region" description="Helical" evidence="7">
    <location>
        <begin position="102"/>
        <end position="123"/>
    </location>
</feature>
<reference evidence="9 10" key="1">
    <citation type="journal article" date="2016" name="Front. Microbiol.">
        <title>Comprehensive Phylogenetic Analysis of Bovine Non-aureus Staphylococci Species Based on Whole-Genome Sequencing.</title>
        <authorList>
            <person name="Naushad S."/>
            <person name="Barkema H.W."/>
            <person name="Luby C."/>
            <person name="Condas L.A."/>
            <person name="Nobrega D.B."/>
            <person name="Carson D.A."/>
            <person name="De Buck J."/>
        </authorList>
    </citation>
    <scope>NUCLEOTIDE SEQUENCE [LARGE SCALE GENOMIC DNA]</scope>
    <source>
        <strain evidence="9 10">SNUC 3829</strain>
    </source>
</reference>
<dbReference type="PANTHER" id="PTHR43124:SF3">
    <property type="entry name" value="CHLORAMPHENICOL EFFLUX PUMP RV0191"/>
    <property type="match status" value="1"/>
</dbReference>
<keyword evidence="6 7" id="KW-0472">Membrane</keyword>
<proteinExistence type="predicted"/>
<dbReference type="InterPro" id="IPR036259">
    <property type="entry name" value="MFS_trans_sf"/>
</dbReference>
<protein>
    <submittedName>
        <fullName evidence="9">MFS transporter</fullName>
    </submittedName>
</protein>